<sequence>MALSLPLQNLSAVISATGNATTAASRPPKGRRWEVHSVASNTSAAGPLQFGEYEEGKLERPKWTGETPLSRLVKAIISFKPLYFVLKLGARRVLISTAEKNNIPWTKMAKEILESEVYREMDIIQNQSLVYPDYYLNPFHAYEEGNLTWLAAAEAEAATMSMVRRVVPNASSLEEANQVLRGNWLLAIEQHHIQYSESSVINDILDIGCSVGVSTKYLADKFPTANVTGLDLSPYFLAVAQHKEKTAMPRKTPLRWIHANGEDTGLPSKSFDLVSLAFVLKSKVLQELSPVLFTLLKSTEPFLDEYVLTDMEETLRKAGFVNITSILTDPKHVTVTATNRYSLTLFMIEYVTTEFAPHAQHGFLFSERKLVPFLAVVRKDIMITMDVKGITWVGNMYQKFENMFLEAEDVMYQDTVKYIEDRMQAVRERVKKIYSDIMEDLIPSNEKVGIELSIDKHAEAGLCKKPFQVSNERHVKTDTKQSTEDSRIDHGVDNVATLATAYDGTSKADALFMPSLRSSISSPSRQFVGRMDVKSNLPVNDKMAATKIIDETTLAETTLAGTIASITSQSCETSNQNQIQNHGVAWIYSETYFSDGIENDSTTQCPNYPVLVKSAGEKKIDTISSSHVSFEEPVEQGHCLMQQDHLKLEESCIMVDGDEIQLPPKASGNLNTHKKKSRQPFSLSKKSARKQEYKELAAWHLNSEKGKGDCMENFDPTLPQDHKKSLLRSISESEWEFL</sequence>
<gene>
    <name evidence="3" type="ORF">HKW66_Vig0146550</name>
</gene>
<accession>A0A8T0KCV4</accession>
<evidence type="ECO:0000313" key="3">
    <source>
        <dbReference type="EMBL" id="KAG2397109.1"/>
    </source>
</evidence>
<dbReference type="Gene3D" id="3.40.50.150">
    <property type="entry name" value="Vaccinia Virus protein VP39"/>
    <property type="match status" value="1"/>
</dbReference>
<protein>
    <recommendedName>
        <fullName evidence="2">Methyltransferase domain-containing protein</fullName>
    </recommendedName>
</protein>
<evidence type="ECO:0000313" key="4">
    <source>
        <dbReference type="Proteomes" id="UP000743370"/>
    </source>
</evidence>
<dbReference type="Pfam" id="PF13649">
    <property type="entry name" value="Methyltransf_25"/>
    <property type="match status" value="1"/>
</dbReference>
<dbReference type="GO" id="GO:0061908">
    <property type="term" value="C:phagophore"/>
    <property type="evidence" value="ECO:0007669"/>
    <property type="project" value="TreeGrafter"/>
</dbReference>
<dbReference type="PANTHER" id="PTHR34659:SF13">
    <property type="entry name" value="SMP-LTD DOMAIN-CONTAINING PROTEIN"/>
    <property type="match status" value="1"/>
</dbReference>
<feature type="domain" description="Methyltransferase" evidence="2">
    <location>
        <begin position="204"/>
        <end position="281"/>
    </location>
</feature>
<dbReference type="GO" id="GO:0008757">
    <property type="term" value="F:S-adenosylmethionine-dependent methyltransferase activity"/>
    <property type="evidence" value="ECO:0007669"/>
    <property type="project" value="InterPro"/>
</dbReference>
<comment type="caution">
    <text evidence="3">The sequence shown here is derived from an EMBL/GenBank/DDBJ whole genome shotgun (WGS) entry which is preliminary data.</text>
</comment>
<proteinExistence type="predicted"/>
<dbReference type="EMBL" id="JABFOF010000005">
    <property type="protein sequence ID" value="KAG2397109.1"/>
    <property type="molecule type" value="Genomic_DNA"/>
</dbReference>
<dbReference type="SUPFAM" id="SSF53335">
    <property type="entry name" value="S-adenosyl-L-methionine-dependent methyltransferases"/>
    <property type="match status" value="1"/>
</dbReference>
<dbReference type="InterPro" id="IPR053273">
    <property type="entry name" value="CST_Regulator"/>
</dbReference>
<reference evidence="3 4" key="1">
    <citation type="submission" date="2020-05" db="EMBL/GenBank/DDBJ databases">
        <title>Vigna angularis (adzuki bean) Var. LongXiaoDou No. 4 denovo assembly.</title>
        <authorList>
            <person name="Xiang H."/>
        </authorList>
    </citation>
    <scope>NUCLEOTIDE SEQUENCE [LARGE SCALE GENOMIC DNA]</scope>
    <source>
        <tissue evidence="3">Leaf</tissue>
    </source>
</reference>
<dbReference type="InterPro" id="IPR029063">
    <property type="entry name" value="SAM-dependent_MTases_sf"/>
</dbReference>
<dbReference type="GO" id="GO:0006950">
    <property type="term" value="P:response to stress"/>
    <property type="evidence" value="ECO:0007669"/>
    <property type="project" value="TreeGrafter"/>
</dbReference>
<dbReference type="Proteomes" id="UP000743370">
    <property type="component" value="Unassembled WGS sequence"/>
</dbReference>
<evidence type="ECO:0000259" key="2">
    <source>
        <dbReference type="Pfam" id="PF13649"/>
    </source>
</evidence>
<feature type="region of interest" description="Disordered" evidence="1">
    <location>
        <begin position="663"/>
        <end position="688"/>
    </location>
</feature>
<organism evidence="3 4">
    <name type="scientific">Phaseolus angularis</name>
    <name type="common">Azuki bean</name>
    <name type="synonym">Vigna angularis</name>
    <dbReference type="NCBI Taxonomy" id="3914"/>
    <lineage>
        <taxon>Eukaryota</taxon>
        <taxon>Viridiplantae</taxon>
        <taxon>Streptophyta</taxon>
        <taxon>Embryophyta</taxon>
        <taxon>Tracheophyta</taxon>
        <taxon>Spermatophyta</taxon>
        <taxon>Magnoliopsida</taxon>
        <taxon>eudicotyledons</taxon>
        <taxon>Gunneridae</taxon>
        <taxon>Pentapetalae</taxon>
        <taxon>rosids</taxon>
        <taxon>fabids</taxon>
        <taxon>Fabales</taxon>
        <taxon>Fabaceae</taxon>
        <taxon>Papilionoideae</taxon>
        <taxon>50 kb inversion clade</taxon>
        <taxon>NPAAA clade</taxon>
        <taxon>indigoferoid/millettioid clade</taxon>
        <taxon>Phaseoleae</taxon>
        <taxon>Vigna</taxon>
    </lineage>
</organism>
<name>A0A8T0KCV4_PHAAN</name>
<dbReference type="InterPro" id="IPR041698">
    <property type="entry name" value="Methyltransf_25"/>
</dbReference>
<evidence type="ECO:0000256" key="1">
    <source>
        <dbReference type="SAM" id="MobiDB-lite"/>
    </source>
</evidence>
<dbReference type="AlphaFoldDB" id="A0A8T0KCV4"/>
<dbReference type="PANTHER" id="PTHR34659">
    <property type="entry name" value="BNAA05G11610D PROTEIN"/>
    <property type="match status" value="1"/>
</dbReference>
<dbReference type="GO" id="GO:0005776">
    <property type="term" value="C:autophagosome"/>
    <property type="evidence" value="ECO:0007669"/>
    <property type="project" value="TreeGrafter"/>
</dbReference>
<dbReference type="CDD" id="cd02440">
    <property type="entry name" value="AdoMet_MTases"/>
    <property type="match status" value="1"/>
</dbReference>